<name>A0A178TBK2_9BACL</name>
<dbReference type="AlphaFoldDB" id="A0A178TBK2"/>
<dbReference type="EMBL" id="LUCQ01000098">
    <property type="protein sequence ID" value="OAO78773.1"/>
    <property type="molecule type" value="Genomic_DNA"/>
</dbReference>
<dbReference type="Proteomes" id="UP000078336">
    <property type="component" value="Unassembled WGS sequence"/>
</dbReference>
<evidence type="ECO:0000313" key="1">
    <source>
        <dbReference type="EMBL" id="OAO78773.1"/>
    </source>
</evidence>
<dbReference type="PATRIC" id="fig|33934.7.peg.3074"/>
<evidence type="ECO:0008006" key="3">
    <source>
        <dbReference type="Google" id="ProtNLM"/>
    </source>
</evidence>
<protein>
    <recommendedName>
        <fullName evidence="3">Phage protein</fullName>
    </recommendedName>
</protein>
<organism evidence="1 2">
    <name type="scientific">Anoxybacillus flavithermus</name>
    <dbReference type="NCBI Taxonomy" id="33934"/>
    <lineage>
        <taxon>Bacteria</taxon>
        <taxon>Bacillati</taxon>
        <taxon>Bacillota</taxon>
        <taxon>Bacilli</taxon>
        <taxon>Bacillales</taxon>
        <taxon>Anoxybacillaceae</taxon>
        <taxon>Anoxybacillus</taxon>
    </lineage>
</organism>
<dbReference type="RefSeq" id="WP_003397145.1">
    <property type="nucleotide sequence ID" value="NZ_CP021838.1"/>
</dbReference>
<sequence length="56" mass="6666">MEKNLWTVIQQLYTKKVITQEDWDNARVQLSSDAFLSLTEYFNNQGITKEKGDQWL</sequence>
<reference evidence="1 2" key="1">
    <citation type="submission" date="2016-03" db="EMBL/GenBank/DDBJ databases">
        <title>Spore heat resistance.</title>
        <authorList>
            <person name="Boekhorst J."/>
            <person name="Berendsen E.M."/>
            <person name="Wells-Bennik M.H."/>
            <person name="Kuipers O.P."/>
        </authorList>
    </citation>
    <scope>NUCLEOTIDE SEQUENCE [LARGE SCALE GENOMIC DNA]</scope>
    <source>
        <strain evidence="1 2">AF16</strain>
    </source>
</reference>
<comment type="caution">
    <text evidence="1">The sequence shown here is derived from an EMBL/GenBank/DDBJ whole genome shotgun (WGS) entry which is preliminary data.</text>
</comment>
<keyword evidence="2" id="KW-1185">Reference proteome</keyword>
<evidence type="ECO:0000313" key="2">
    <source>
        <dbReference type="Proteomes" id="UP000078336"/>
    </source>
</evidence>
<proteinExistence type="predicted"/>
<gene>
    <name evidence="1" type="ORF">TAF16_1701</name>
</gene>
<accession>A0A178TBK2</accession>